<dbReference type="EMBL" id="JAPZBO010000002">
    <property type="protein sequence ID" value="KAJ5324977.1"/>
    <property type="molecule type" value="Genomic_DNA"/>
</dbReference>
<evidence type="ECO:0000313" key="3">
    <source>
        <dbReference type="Proteomes" id="UP001147746"/>
    </source>
</evidence>
<dbReference type="InterPro" id="IPR056539">
    <property type="entry name" value="NuiA-like"/>
</dbReference>
<accession>A0A9W9U981</accession>
<dbReference type="Gene3D" id="3.40.1460.10">
    <property type="entry name" value="Nuclease A inhibitor-like"/>
    <property type="match status" value="1"/>
</dbReference>
<evidence type="ECO:0000313" key="2">
    <source>
        <dbReference type="EMBL" id="KAJ5324977.1"/>
    </source>
</evidence>
<dbReference type="PANTHER" id="PTHR42093">
    <property type="match status" value="1"/>
</dbReference>
<keyword evidence="3" id="KW-1185">Reference proteome</keyword>
<feature type="region of interest" description="Disordered" evidence="1">
    <location>
        <begin position="1"/>
        <end position="37"/>
    </location>
</feature>
<dbReference type="AlphaFoldDB" id="A0A9W9U981"/>
<dbReference type="PANTHER" id="PTHR42093:SF1">
    <property type="match status" value="1"/>
</dbReference>
<gene>
    <name evidence="2" type="ORF">N7476_003577</name>
</gene>
<reference evidence="2" key="2">
    <citation type="journal article" date="2023" name="IMA Fungus">
        <title>Comparative genomic study of the Penicillium genus elucidates a diverse pangenome and 15 lateral gene transfer events.</title>
        <authorList>
            <person name="Petersen C."/>
            <person name="Sorensen T."/>
            <person name="Nielsen M.R."/>
            <person name="Sondergaard T.E."/>
            <person name="Sorensen J.L."/>
            <person name="Fitzpatrick D.A."/>
            <person name="Frisvad J.C."/>
            <person name="Nielsen K.L."/>
        </authorList>
    </citation>
    <scope>NUCLEOTIDE SEQUENCE</scope>
    <source>
        <strain evidence="2">IBT 21472</strain>
    </source>
</reference>
<dbReference type="Pfam" id="PF23151">
    <property type="entry name" value="NuiA_2"/>
    <property type="match status" value="1"/>
</dbReference>
<comment type="caution">
    <text evidence="2">The sequence shown here is derived from an EMBL/GenBank/DDBJ whole genome shotgun (WGS) entry which is preliminary data.</text>
</comment>
<organism evidence="2 3">
    <name type="scientific">Penicillium atrosanguineum</name>
    <dbReference type="NCBI Taxonomy" id="1132637"/>
    <lineage>
        <taxon>Eukaryota</taxon>
        <taxon>Fungi</taxon>
        <taxon>Dikarya</taxon>
        <taxon>Ascomycota</taxon>
        <taxon>Pezizomycotina</taxon>
        <taxon>Eurotiomycetes</taxon>
        <taxon>Eurotiomycetidae</taxon>
        <taxon>Eurotiales</taxon>
        <taxon>Aspergillaceae</taxon>
        <taxon>Penicillium</taxon>
    </lineage>
</organism>
<evidence type="ECO:0000256" key="1">
    <source>
        <dbReference type="SAM" id="MobiDB-lite"/>
    </source>
</evidence>
<name>A0A9W9U981_9EURO</name>
<reference evidence="2" key="1">
    <citation type="submission" date="2022-12" db="EMBL/GenBank/DDBJ databases">
        <authorList>
            <person name="Petersen C."/>
        </authorList>
    </citation>
    <scope>NUCLEOTIDE SEQUENCE</scope>
    <source>
        <strain evidence="2">IBT 21472</strain>
    </source>
</reference>
<dbReference type="Proteomes" id="UP001147746">
    <property type="component" value="Unassembled WGS sequence"/>
</dbReference>
<protein>
    <submittedName>
        <fullName evidence="2">Uncharacterized protein</fullName>
    </submittedName>
</protein>
<sequence length="169" mass="18141">MSDDAYSSFLDKANSDLNTGRSQQGGGTARTETVHTNVKVPAPLQSVDAYYISDTDEPFEPVAFKWEGASKGKWPSADQFSSLISPSADLSGSIETLSASSFDPKNQYASALHAVRAAAVEEDSGADQSTVDLKIYRVELSSTKIEYWVLALEPAEGRLVGLRAKSVES</sequence>
<proteinExistence type="predicted"/>